<reference evidence="8 9" key="1">
    <citation type="submission" date="2019-08" db="EMBL/GenBank/DDBJ databases">
        <title>The genome of the soybean aphid Biotype 1, its phylome, world population structure and adaptation to the North American continent.</title>
        <authorList>
            <person name="Giordano R."/>
            <person name="Donthu R.K."/>
            <person name="Hernandez A.G."/>
            <person name="Wright C.L."/>
            <person name="Zimin A.V."/>
        </authorList>
    </citation>
    <scope>NUCLEOTIDE SEQUENCE [LARGE SCALE GENOMIC DNA]</scope>
    <source>
        <tissue evidence="8">Whole aphids</tissue>
    </source>
</reference>
<evidence type="ECO:0000256" key="1">
    <source>
        <dbReference type="ARBA" id="ARBA00001936"/>
    </source>
</evidence>
<keyword evidence="4" id="KW-0378">Hydrolase</keyword>
<keyword evidence="3" id="KW-0479">Metal-binding</keyword>
<dbReference type="PROSITE" id="PS51462">
    <property type="entry name" value="NUDIX"/>
    <property type="match status" value="1"/>
</dbReference>
<protein>
    <recommendedName>
        <fullName evidence="7">Nudix hydrolase domain-containing protein</fullName>
    </recommendedName>
</protein>
<dbReference type="InterPro" id="IPR015797">
    <property type="entry name" value="NUDIX_hydrolase-like_dom_sf"/>
</dbReference>
<dbReference type="Pfam" id="PF00293">
    <property type="entry name" value="NUDIX"/>
    <property type="match status" value="1"/>
</dbReference>
<comment type="caution">
    <text evidence="8">The sequence shown here is derived from an EMBL/GenBank/DDBJ whole genome shotgun (WGS) entry which is preliminary data.</text>
</comment>
<dbReference type="InterPro" id="IPR000086">
    <property type="entry name" value="NUDIX_hydrolase_dom"/>
</dbReference>
<gene>
    <name evidence="8" type="ORF">AGLY_006513</name>
</gene>
<dbReference type="PANTHER" id="PTHR12992">
    <property type="entry name" value="NUDIX HYDROLASE"/>
    <property type="match status" value="1"/>
</dbReference>
<dbReference type="GO" id="GO:0046872">
    <property type="term" value="F:metal ion binding"/>
    <property type="evidence" value="ECO:0007669"/>
    <property type="project" value="UniProtKB-KW"/>
</dbReference>
<evidence type="ECO:0000256" key="6">
    <source>
        <dbReference type="ARBA" id="ARBA00023211"/>
    </source>
</evidence>
<evidence type="ECO:0000256" key="4">
    <source>
        <dbReference type="ARBA" id="ARBA00022801"/>
    </source>
</evidence>
<evidence type="ECO:0000313" key="9">
    <source>
        <dbReference type="Proteomes" id="UP000475862"/>
    </source>
</evidence>
<organism evidence="8 9">
    <name type="scientific">Aphis glycines</name>
    <name type="common">Soybean aphid</name>
    <dbReference type="NCBI Taxonomy" id="307491"/>
    <lineage>
        <taxon>Eukaryota</taxon>
        <taxon>Metazoa</taxon>
        <taxon>Ecdysozoa</taxon>
        <taxon>Arthropoda</taxon>
        <taxon>Hexapoda</taxon>
        <taxon>Insecta</taxon>
        <taxon>Pterygota</taxon>
        <taxon>Neoptera</taxon>
        <taxon>Paraneoptera</taxon>
        <taxon>Hemiptera</taxon>
        <taxon>Sternorrhyncha</taxon>
        <taxon>Aphidomorpha</taxon>
        <taxon>Aphidoidea</taxon>
        <taxon>Aphididae</taxon>
        <taxon>Aphidini</taxon>
        <taxon>Aphis</taxon>
        <taxon>Aphis</taxon>
    </lineage>
</organism>
<dbReference type="EMBL" id="VYZN01000018">
    <property type="protein sequence ID" value="KAE9537490.1"/>
    <property type="molecule type" value="Genomic_DNA"/>
</dbReference>
<dbReference type="OrthoDB" id="206213at2759"/>
<name>A0A6G0TR88_APHGL</name>
<dbReference type="AlphaFoldDB" id="A0A6G0TR88"/>
<dbReference type="InterPro" id="IPR045121">
    <property type="entry name" value="CoAse"/>
</dbReference>
<evidence type="ECO:0000256" key="2">
    <source>
        <dbReference type="ARBA" id="ARBA00001946"/>
    </source>
</evidence>
<evidence type="ECO:0000313" key="8">
    <source>
        <dbReference type="EMBL" id="KAE9537490.1"/>
    </source>
</evidence>
<dbReference type="PROSITE" id="PS00893">
    <property type="entry name" value="NUDIX_BOX"/>
    <property type="match status" value="1"/>
</dbReference>
<evidence type="ECO:0000256" key="3">
    <source>
        <dbReference type="ARBA" id="ARBA00022723"/>
    </source>
</evidence>
<dbReference type="InterPro" id="IPR020084">
    <property type="entry name" value="NUDIX_hydrolase_CS"/>
</dbReference>
<comment type="cofactor">
    <cofactor evidence="2">
        <name>Mg(2+)</name>
        <dbReference type="ChEBI" id="CHEBI:18420"/>
    </cofactor>
</comment>
<sequence length="266" mass="30627">MTQYYDTYHVNIAKIHTNSHLLLNSIILKLTNSCNNRKNNHYYSKITFSTYIVMQSLQLKYYSKLSRFLSNTRSSRTVHFNSHDIFSKENSLKSVKCFKSLCPELNTVGKRQAAVLIPLCIVKDEISLLYTLRTNNLKRNSGQVSFPGGMREADEQLKDTALRESCEELGISITSIDIWGSGRFIVSKDIAIMPFLGNIGVIEPDKLNICSEEVQHQSNKIMMIPVYTNDYKKIWGMTAYLTWIVLRSIIPENFHQKINSSLNRRN</sequence>
<keyword evidence="9" id="KW-1185">Reference proteome</keyword>
<keyword evidence="6" id="KW-0464">Manganese</keyword>
<proteinExistence type="predicted"/>
<evidence type="ECO:0000256" key="5">
    <source>
        <dbReference type="ARBA" id="ARBA00022842"/>
    </source>
</evidence>
<dbReference type="GO" id="GO:0010945">
    <property type="term" value="F:coenzyme A diphosphatase activity"/>
    <property type="evidence" value="ECO:0007669"/>
    <property type="project" value="InterPro"/>
</dbReference>
<comment type="cofactor">
    <cofactor evidence="1">
        <name>Mn(2+)</name>
        <dbReference type="ChEBI" id="CHEBI:29035"/>
    </cofactor>
</comment>
<dbReference type="CDD" id="cd03426">
    <property type="entry name" value="NUDIX_CoAse_Nudt7"/>
    <property type="match status" value="1"/>
</dbReference>
<dbReference type="PANTHER" id="PTHR12992:SF11">
    <property type="entry name" value="MITOCHONDRIAL COENZYME A DIPHOSPHATASE NUDT8"/>
    <property type="match status" value="1"/>
</dbReference>
<dbReference type="Proteomes" id="UP000475862">
    <property type="component" value="Unassembled WGS sequence"/>
</dbReference>
<dbReference type="SUPFAM" id="SSF55811">
    <property type="entry name" value="Nudix"/>
    <property type="match status" value="1"/>
</dbReference>
<keyword evidence="5" id="KW-0460">Magnesium</keyword>
<accession>A0A6G0TR88</accession>
<dbReference type="Gene3D" id="3.90.79.10">
    <property type="entry name" value="Nucleoside Triphosphate Pyrophosphohydrolase"/>
    <property type="match status" value="1"/>
</dbReference>
<feature type="domain" description="Nudix hydrolase" evidence="7">
    <location>
        <begin position="110"/>
        <end position="251"/>
    </location>
</feature>
<evidence type="ECO:0000259" key="7">
    <source>
        <dbReference type="PROSITE" id="PS51462"/>
    </source>
</evidence>